<dbReference type="EMBL" id="CP076129">
    <property type="protein sequence ID" value="QWG09498.1"/>
    <property type="molecule type" value="Genomic_DNA"/>
</dbReference>
<organism evidence="2 3">
    <name type="scientific">Flammeovirga kamogawensis</name>
    <dbReference type="NCBI Taxonomy" id="373891"/>
    <lineage>
        <taxon>Bacteria</taxon>
        <taxon>Pseudomonadati</taxon>
        <taxon>Bacteroidota</taxon>
        <taxon>Cytophagia</taxon>
        <taxon>Cytophagales</taxon>
        <taxon>Flammeovirgaceae</taxon>
        <taxon>Flammeovirga</taxon>
    </lineage>
</organism>
<gene>
    <name evidence="2" type="ORF">KM029_23105</name>
</gene>
<sequence>MKKILLISILAISMVSCNDGREEPQPLKKDLKEYLLEGVEKLNKDKKNKEDAEDKTKNEQSDKQNDTKK</sequence>
<evidence type="ECO:0008006" key="4">
    <source>
        <dbReference type="Google" id="ProtNLM"/>
    </source>
</evidence>
<dbReference type="PROSITE" id="PS51257">
    <property type="entry name" value="PROKAR_LIPOPROTEIN"/>
    <property type="match status" value="1"/>
</dbReference>
<evidence type="ECO:0000256" key="1">
    <source>
        <dbReference type="SAM" id="MobiDB-lite"/>
    </source>
</evidence>
<feature type="region of interest" description="Disordered" evidence="1">
    <location>
        <begin position="42"/>
        <end position="69"/>
    </location>
</feature>
<reference evidence="2 3" key="1">
    <citation type="submission" date="2021-05" db="EMBL/GenBank/DDBJ databases">
        <title>Comparative genomic studies on the polysaccharide-degrading batcterial strains of the Flammeovirga genus.</title>
        <authorList>
            <person name="Zewei F."/>
            <person name="Zheng Z."/>
            <person name="Yu L."/>
            <person name="Ruyue G."/>
            <person name="Yanhong M."/>
            <person name="Yuanyuan C."/>
            <person name="Jingyan G."/>
            <person name="Wenjun H."/>
        </authorList>
    </citation>
    <scope>NUCLEOTIDE SEQUENCE [LARGE SCALE GENOMIC DNA]</scope>
    <source>
        <strain evidence="2 3">YS10</strain>
    </source>
</reference>
<dbReference type="RefSeq" id="WP_144076171.1">
    <property type="nucleotide sequence ID" value="NZ_CP076129.1"/>
</dbReference>
<proteinExistence type="predicted"/>
<keyword evidence="3" id="KW-1185">Reference proteome</keyword>
<name>A0ABX8H1C3_9BACT</name>
<evidence type="ECO:0000313" key="3">
    <source>
        <dbReference type="Proteomes" id="UP000682802"/>
    </source>
</evidence>
<evidence type="ECO:0000313" key="2">
    <source>
        <dbReference type="EMBL" id="QWG09498.1"/>
    </source>
</evidence>
<protein>
    <recommendedName>
        <fullName evidence="4">Lipoprotein</fullName>
    </recommendedName>
</protein>
<accession>A0ABX8H1C3</accession>
<dbReference type="Proteomes" id="UP000682802">
    <property type="component" value="Chromosome 2"/>
</dbReference>